<accession>A0A3C1KS57</accession>
<dbReference type="SUPFAM" id="SSF53756">
    <property type="entry name" value="UDP-Glycosyltransferase/glycogen phosphorylase"/>
    <property type="match status" value="1"/>
</dbReference>
<name>A0A3C1KS57_9GAMM</name>
<evidence type="ECO:0000313" key="2">
    <source>
        <dbReference type="EMBL" id="HAN29487.1"/>
    </source>
</evidence>
<evidence type="ECO:0000259" key="1">
    <source>
        <dbReference type="Pfam" id="PF13579"/>
    </source>
</evidence>
<organism evidence="2 3">
    <name type="scientific">Haliea salexigens</name>
    <dbReference type="NCBI Taxonomy" id="287487"/>
    <lineage>
        <taxon>Bacteria</taxon>
        <taxon>Pseudomonadati</taxon>
        <taxon>Pseudomonadota</taxon>
        <taxon>Gammaproteobacteria</taxon>
        <taxon>Cellvibrionales</taxon>
        <taxon>Halieaceae</taxon>
        <taxon>Haliea</taxon>
    </lineage>
</organism>
<reference evidence="2 3" key="1">
    <citation type="journal article" date="2018" name="Nat. Biotechnol.">
        <title>A standardized bacterial taxonomy based on genome phylogeny substantially revises the tree of life.</title>
        <authorList>
            <person name="Parks D.H."/>
            <person name="Chuvochina M."/>
            <person name="Waite D.W."/>
            <person name="Rinke C."/>
            <person name="Skarshewski A."/>
            <person name="Chaumeil P.A."/>
            <person name="Hugenholtz P."/>
        </authorList>
    </citation>
    <scope>NUCLEOTIDE SEQUENCE [LARGE SCALE GENOMIC DNA]</scope>
    <source>
        <strain evidence="2">UBA9158</strain>
    </source>
</reference>
<gene>
    <name evidence="2" type="ORF">DCP75_17535</name>
</gene>
<proteinExistence type="predicted"/>
<dbReference type="GO" id="GO:0016757">
    <property type="term" value="F:glycosyltransferase activity"/>
    <property type="evidence" value="ECO:0007669"/>
    <property type="project" value="UniProtKB-ARBA"/>
</dbReference>
<protein>
    <recommendedName>
        <fullName evidence="1">Glycosyltransferase subfamily 4-like N-terminal domain-containing protein</fullName>
    </recommendedName>
</protein>
<comment type="caution">
    <text evidence="2">The sequence shown here is derived from an EMBL/GenBank/DDBJ whole genome shotgun (WGS) entry which is preliminary data.</text>
</comment>
<dbReference type="InterPro" id="IPR028098">
    <property type="entry name" value="Glyco_trans_4-like_N"/>
</dbReference>
<dbReference type="AlphaFoldDB" id="A0A3C1KS57"/>
<dbReference type="EMBL" id="DMND01000238">
    <property type="protein sequence ID" value="HAN29487.1"/>
    <property type="molecule type" value="Genomic_DNA"/>
</dbReference>
<dbReference type="Pfam" id="PF13579">
    <property type="entry name" value="Glyco_trans_4_4"/>
    <property type="match status" value="1"/>
</dbReference>
<sequence>MRIVLVNLDFPPIGGPGVWRIAALAKYMALAGHQVTVVCSDRSSWHSRIDPSLLNDLPSEIRIHRIHSLFLKDILRLFHQKAHQTSWAWLKTVFLGIAWRFERYWPNPVIFWALKAAFKTMRLAKDENVDCIITSGPQHLSHLSGYLSSKRSQVKWVMDFRDPWTRPIKNSDSSYQYRLSAWLENKFIQRSDRVVVVSPTWLDDIAEGFQPKQRKKFVLKLNGHDIRFVPLASRSKSVSSRTVIHFNGMLAPGTAEVFPTMLQALHIVERRGIFPDELKITFCGIPEDLYNGSDEETTFQYIGNIGALSHDEAIQQCLCSDALLVIVSDDPFYRGMIPGKLYEAIALGKHIVAVVGQNSDVRSLLEGYPHVTYANSSDADSVADTLISIALSTRAGKLLSLPSEIERQAMAEKFSRQKQADDYVSLIEEVLSE</sequence>
<feature type="domain" description="Glycosyltransferase subfamily 4-like N-terminal" evidence="1">
    <location>
        <begin position="19"/>
        <end position="209"/>
    </location>
</feature>
<dbReference type="Proteomes" id="UP000259273">
    <property type="component" value="Unassembled WGS sequence"/>
</dbReference>
<evidence type="ECO:0000313" key="3">
    <source>
        <dbReference type="Proteomes" id="UP000259273"/>
    </source>
</evidence>
<dbReference type="Gene3D" id="3.40.50.2000">
    <property type="entry name" value="Glycogen Phosphorylase B"/>
    <property type="match status" value="1"/>
</dbReference>